<proteinExistence type="predicted"/>
<comment type="caution">
    <text evidence="4">The sequence shown here is derived from an EMBL/GenBank/DDBJ whole genome shotgun (WGS) entry which is preliminary data.</text>
</comment>
<dbReference type="InterPro" id="IPR008979">
    <property type="entry name" value="Galactose-bd-like_sf"/>
</dbReference>
<dbReference type="Pfam" id="PF10633">
    <property type="entry name" value="NPCBM_assoc"/>
    <property type="match status" value="1"/>
</dbReference>
<dbReference type="Gene3D" id="3.20.20.80">
    <property type="entry name" value="Glycosidases"/>
    <property type="match status" value="1"/>
</dbReference>
<dbReference type="InterPro" id="IPR007781">
    <property type="entry name" value="NAGLU"/>
</dbReference>
<dbReference type="EMBL" id="BAAAMU010000028">
    <property type="protein sequence ID" value="GAA1640184.1"/>
    <property type="molecule type" value="Genomic_DNA"/>
</dbReference>
<sequence length="1231" mass="133871">MGFSVPEVAVIMPHSRPPQSPSFRLRPRLAAALAVLLTTLAAPFAFQPAAVAGTPASSISPPTSPPASSERPGGSEGPAAQALERLIGAPRAAQVTLRTIDKGTGRDRFEVYAERGRLVVAGTTPAVQLTGFGYYLRHVAHADIAINGSQTDLPHRLPLPGSRLARDSSVDHRFALNDTNQGYAGPYLSWQEWQRRIDVLALHGINEVLVYEGQEAVYQRTFTEFGYTDEEMRAWIPQPGHQAWWLLQNMCCTDGPVSQHLIDQRIDLGRKMADRLRSLGMVPVLPGYFGTVPTDFKAHNPAANTVPQGTWNKLERPHWLDPTDPIFERVAATFYRVQRELFGDSTMYKMDLLHEGGTAGKVDVARASQAVQRALNTAHPDALWAILGWQNNPLPATLQAIDRGKMFIVDGISEESGITDRDKDFFGTGYAFGTIWNFGGHVNLGARLTVWNEKFHAWRERQGTAMNGIALMPEAIDNNPAALAFFTDLPWQDGRADMARWFDDYATARYGRDDPHAKAAWRILLDTVYSWPATADTRHVTGLYDDQPGLANTGYPLQYDIAAFDRALDELLQVDRRLRGSGAYRYDLVDVARQVLANHSRLRLPEIRAAYRAKDLDRFERLTGQWLDGMRLMDRLLGTDENFLLGTWQQEARRQAATPAEAATLDYNLKSLVTLWAAGSDLQDYARREMNGLVGQYYAKRWQLFFDSLKAALRSEAEYPEPIDWRAVAEDWSRAGTRLAAEPRGDAYALASEVAAIPEGAVSVAADRRGVKAGESVRVTAVFGNAGTLRPTGRVTLGLDAPRGYRVRATSPVRADRVAPGGTFTATWTVTVPAAETAGTTPRLNVTAEWRSAASDRRSDADDRQSGGGEQQADGGERRSGESRRDTASTSLLIAGTVPSSYRTMSNTQAEFAPTTGDAVAIAAGGADLWRETDELAAAYRPDVLADGQQLQSTVLVQDGAAEYTRSGLVVSDDLATPGATGYANIAVTPGHGCLFSWDSDGDGRLDSSAEAGGFTPPVRVRIGRSGDRLTGSCGTDGQNWTVVGSGVVPGAGVAALDAGVFVSAANRHTGGQAIAVLTEPVSAPSTARDSSADTLRSPRKPTTALSSEPNRGPAHANDGNRANSPYFASQMNWDTTWWQVDLGEIDDISRINVRNYVSGGRFYEYRLEGSLDGTTWYTLGGRRGPRAATDAGDTMITEARARYVRIVGTHNTANLSFHLTEVSVYGTPAP</sequence>
<evidence type="ECO:0000313" key="4">
    <source>
        <dbReference type="EMBL" id="GAA1640184.1"/>
    </source>
</evidence>
<accession>A0ABN2FCI1</accession>
<evidence type="ECO:0000256" key="2">
    <source>
        <dbReference type="SAM" id="MobiDB-lite"/>
    </source>
</evidence>
<feature type="region of interest" description="Disordered" evidence="2">
    <location>
        <begin position="1082"/>
        <end position="1124"/>
    </location>
</feature>
<feature type="compositionally biased region" description="Basic and acidic residues" evidence="2">
    <location>
        <begin position="854"/>
        <end position="865"/>
    </location>
</feature>
<dbReference type="PROSITE" id="PS50022">
    <property type="entry name" value="FA58C_3"/>
    <property type="match status" value="1"/>
</dbReference>
<feature type="compositionally biased region" description="Basic and acidic residues" evidence="2">
    <location>
        <begin position="875"/>
        <end position="887"/>
    </location>
</feature>
<dbReference type="Gene3D" id="1.20.120.670">
    <property type="entry name" value="N-acetyl-b-d-glucoasminidase"/>
    <property type="match status" value="1"/>
</dbReference>
<dbReference type="PANTHER" id="PTHR12872:SF1">
    <property type="entry name" value="ALPHA-N-ACETYLGLUCOSAMINIDASE"/>
    <property type="match status" value="1"/>
</dbReference>
<feature type="compositionally biased region" description="Polar residues" evidence="2">
    <location>
        <begin position="1084"/>
        <end position="1095"/>
    </location>
</feature>
<dbReference type="Pfam" id="PF12971">
    <property type="entry name" value="NAGLU_N"/>
    <property type="match status" value="1"/>
</dbReference>
<feature type="domain" description="F5/8 type C" evidence="3">
    <location>
        <begin position="1082"/>
        <end position="1228"/>
    </location>
</feature>
<dbReference type="Pfam" id="PF22633">
    <property type="entry name" value="F5_F8_type_C_2"/>
    <property type="match status" value="1"/>
</dbReference>
<dbReference type="InterPro" id="IPR018905">
    <property type="entry name" value="A-galactase_NEW3"/>
</dbReference>
<evidence type="ECO:0000259" key="3">
    <source>
        <dbReference type="PROSITE" id="PS50022"/>
    </source>
</evidence>
<gene>
    <name evidence="4" type="ORF">GCM10009733_041630</name>
</gene>
<dbReference type="Gene3D" id="3.30.379.10">
    <property type="entry name" value="Chitobiase/beta-hexosaminidase domain 2-like"/>
    <property type="match status" value="1"/>
</dbReference>
<dbReference type="InterPro" id="IPR024733">
    <property type="entry name" value="NAGLU_tim-barrel"/>
</dbReference>
<organism evidence="4 5">
    <name type="scientific">Nonomuraea maheshkhaliensis</name>
    <dbReference type="NCBI Taxonomy" id="419590"/>
    <lineage>
        <taxon>Bacteria</taxon>
        <taxon>Bacillati</taxon>
        <taxon>Actinomycetota</taxon>
        <taxon>Actinomycetes</taxon>
        <taxon>Streptosporangiales</taxon>
        <taxon>Streptosporangiaceae</taxon>
        <taxon>Nonomuraea</taxon>
    </lineage>
</organism>
<dbReference type="Gene3D" id="2.60.120.260">
    <property type="entry name" value="Galactose-binding domain-like"/>
    <property type="match status" value="1"/>
</dbReference>
<keyword evidence="5" id="KW-1185">Reference proteome</keyword>
<protein>
    <recommendedName>
        <fullName evidence="3">F5/8 type C domain-containing protein</fullName>
    </recommendedName>
</protein>
<dbReference type="InterPro" id="IPR013783">
    <property type="entry name" value="Ig-like_fold"/>
</dbReference>
<dbReference type="SUPFAM" id="SSF49785">
    <property type="entry name" value="Galactose-binding domain-like"/>
    <property type="match status" value="1"/>
</dbReference>
<dbReference type="InterPro" id="IPR024240">
    <property type="entry name" value="NAGLU_N"/>
</dbReference>
<dbReference type="InterPro" id="IPR024732">
    <property type="entry name" value="NAGLU_C"/>
</dbReference>
<feature type="region of interest" description="Disordered" evidence="2">
    <location>
        <begin position="55"/>
        <end position="78"/>
    </location>
</feature>
<name>A0ABN2FCI1_9ACTN</name>
<dbReference type="Pfam" id="PF05089">
    <property type="entry name" value="NAGLU"/>
    <property type="match status" value="1"/>
</dbReference>
<dbReference type="Proteomes" id="UP001500064">
    <property type="component" value="Unassembled WGS sequence"/>
</dbReference>
<dbReference type="PANTHER" id="PTHR12872">
    <property type="entry name" value="ALPHA-N-ACETYLGLUCOSAMINIDASE"/>
    <property type="match status" value="1"/>
</dbReference>
<feature type="compositionally biased region" description="Low complexity" evidence="2">
    <location>
        <begin position="55"/>
        <end position="69"/>
    </location>
</feature>
<feature type="region of interest" description="Disordered" evidence="2">
    <location>
        <begin position="839"/>
        <end position="892"/>
    </location>
</feature>
<evidence type="ECO:0000313" key="5">
    <source>
        <dbReference type="Proteomes" id="UP001500064"/>
    </source>
</evidence>
<dbReference type="InterPro" id="IPR029018">
    <property type="entry name" value="Hex-like_dom2"/>
</dbReference>
<dbReference type="InterPro" id="IPR000421">
    <property type="entry name" value="FA58C"/>
</dbReference>
<dbReference type="Gene3D" id="2.60.40.10">
    <property type="entry name" value="Immunoglobulins"/>
    <property type="match status" value="1"/>
</dbReference>
<reference evidence="4 5" key="1">
    <citation type="journal article" date="2019" name="Int. J. Syst. Evol. Microbiol.">
        <title>The Global Catalogue of Microorganisms (GCM) 10K type strain sequencing project: providing services to taxonomists for standard genome sequencing and annotation.</title>
        <authorList>
            <consortium name="The Broad Institute Genomics Platform"/>
            <consortium name="The Broad Institute Genome Sequencing Center for Infectious Disease"/>
            <person name="Wu L."/>
            <person name="Ma J."/>
        </authorList>
    </citation>
    <scope>NUCLEOTIDE SEQUENCE [LARGE SCALE GENOMIC DNA]</scope>
    <source>
        <strain evidence="4 5">JCM 13929</strain>
    </source>
</reference>
<dbReference type="Pfam" id="PF12972">
    <property type="entry name" value="NAGLU_C"/>
    <property type="match status" value="1"/>
</dbReference>
<keyword evidence="1" id="KW-0378">Hydrolase</keyword>
<evidence type="ECO:0000256" key="1">
    <source>
        <dbReference type="ARBA" id="ARBA00022801"/>
    </source>
</evidence>
<dbReference type="Gene3D" id="2.60.120.200">
    <property type="match status" value="1"/>
</dbReference>